<feature type="transmembrane region" description="Helical" evidence="1">
    <location>
        <begin position="149"/>
        <end position="169"/>
    </location>
</feature>
<evidence type="ECO:0000313" key="2">
    <source>
        <dbReference type="EMBL" id="MEM5289737.1"/>
    </source>
</evidence>
<feature type="transmembrane region" description="Helical" evidence="1">
    <location>
        <begin position="477"/>
        <end position="498"/>
    </location>
</feature>
<keyword evidence="1" id="KW-0812">Transmembrane</keyword>
<evidence type="ECO:0000313" key="3">
    <source>
        <dbReference type="Proteomes" id="UP001494588"/>
    </source>
</evidence>
<dbReference type="RefSeq" id="WP_201651008.1">
    <property type="nucleotide sequence ID" value="NZ_CAJHCS010000010.1"/>
</dbReference>
<reference evidence="2 3" key="1">
    <citation type="submission" date="2024-01" db="EMBL/GenBank/DDBJ databases">
        <title>The diversity of rhizobia nodulating Mimosa spp. in eleven states of Brazil covering several biomes is determined by host plant, location, and edaphic factors.</title>
        <authorList>
            <person name="Rouws L."/>
            <person name="Barauna A."/>
            <person name="Beukes C."/>
            <person name="De Faria S.M."/>
            <person name="Gross E."/>
            <person name="Dos Reis Junior F.B."/>
            <person name="Simon M."/>
            <person name="Maluk M."/>
            <person name="Odee D.W."/>
            <person name="Kenicer G."/>
            <person name="Young J.P.W."/>
            <person name="Reis V.M."/>
            <person name="Zilli J."/>
            <person name="James E.K."/>
        </authorList>
    </citation>
    <scope>NUCLEOTIDE SEQUENCE [LARGE SCALE GENOMIC DNA]</scope>
    <source>
        <strain evidence="2 3">JPY77</strain>
    </source>
</reference>
<proteinExistence type="predicted"/>
<keyword evidence="3" id="KW-1185">Reference proteome</keyword>
<name>A0ABU9QJS3_9BURK</name>
<accession>A0ABU9QJS3</accession>
<feature type="transmembrane region" description="Helical" evidence="1">
    <location>
        <begin position="223"/>
        <end position="249"/>
    </location>
</feature>
<comment type="caution">
    <text evidence="2">The sequence shown here is derived from an EMBL/GenBank/DDBJ whole genome shotgun (WGS) entry which is preliminary data.</text>
</comment>
<feature type="transmembrane region" description="Helical" evidence="1">
    <location>
        <begin position="175"/>
        <end position="202"/>
    </location>
</feature>
<dbReference type="Proteomes" id="UP001494588">
    <property type="component" value="Unassembled WGS sequence"/>
</dbReference>
<feature type="transmembrane region" description="Helical" evidence="1">
    <location>
        <begin position="381"/>
        <end position="397"/>
    </location>
</feature>
<dbReference type="EMBL" id="JAZHGC010000028">
    <property type="protein sequence ID" value="MEM5289737.1"/>
    <property type="molecule type" value="Genomic_DNA"/>
</dbReference>
<evidence type="ECO:0000256" key="1">
    <source>
        <dbReference type="SAM" id="Phobius"/>
    </source>
</evidence>
<feature type="transmembrane region" description="Helical" evidence="1">
    <location>
        <begin position="427"/>
        <end position="444"/>
    </location>
</feature>
<organism evidence="2 3">
    <name type="scientific">Paraburkholderia sabiae</name>
    <dbReference type="NCBI Taxonomy" id="273251"/>
    <lineage>
        <taxon>Bacteria</taxon>
        <taxon>Pseudomonadati</taxon>
        <taxon>Pseudomonadota</taxon>
        <taxon>Betaproteobacteria</taxon>
        <taxon>Burkholderiales</taxon>
        <taxon>Burkholderiaceae</taxon>
        <taxon>Paraburkholderia</taxon>
    </lineage>
</organism>
<feature type="transmembrane region" description="Helical" evidence="1">
    <location>
        <begin position="21"/>
        <end position="46"/>
    </location>
</feature>
<feature type="transmembrane region" description="Helical" evidence="1">
    <location>
        <begin position="269"/>
        <end position="289"/>
    </location>
</feature>
<feature type="transmembrane region" description="Helical" evidence="1">
    <location>
        <begin position="301"/>
        <end position="321"/>
    </location>
</feature>
<sequence length="503" mass="55919">MKSAGQWLSFQNADGSHRLMTCFVLVLGLFNFFFGEIVPAGGGFGWDGVTYADMVRNLGSLISDGKLSHYYAQRILPSAVVRTMLLMWRAPFTNINIIHAFSIYNLTLLLCATIAWKRIANHLSLSVTGRWLGFSGIFVNFIVSKQVMYYPVSTDVTAVLISLLLLLFYLKRSPIPLFTITVVGSFVWQITSIYGAMLMLSLCMTMNDESANPPRSTFNSKKFFFVFKASFLVILALSITAYCIIAFVLRFAPQNSERVHVFERFFAGAPSLLAVIVAMLMVLGSLQNLSAIVAQRRTVKIHLWILAAAGLLIPACIVRLISNPALPDPNGFLQVLEWAVFPLNGEGKFLLPLLTLTLTWGPAILLSVIYWPDVCVEVRKLGPGVMGVVAMTLPLGLVTEPRYVLGAWPFVVVALVLVLAKSKLSRPFTIAFFALAILYAQFWLKLNLAPWTGGDGDGLLDFPKQMLFMHYGPWMSWPSYLIQLPIVVLSGILLRRLLRSSNE</sequence>
<keyword evidence="1" id="KW-0472">Membrane</keyword>
<feature type="transmembrane region" description="Helical" evidence="1">
    <location>
        <begin position="403"/>
        <end position="420"/>
    </location>
</feature>
<feature type="transmembrane region" description="Helical" evidence="1">
    <location>
        <begin position="122"/>
        <end position="142"/>
    </location>
</feature>
<gene>
    <name evidence="2" type="ORF">V4C55_28850</name>
</gene>
<feature type="transmembrane region" description="Helical" evidence="1">
    <location>
        <begin position="95"/>
        <end position="116"/>
    </location>
</feature>
<protein>
    <submittedName>
        <fullName evidence="2">Uncharacterized protein</fullName>
    </submittedName>
</protein>
<feature type="transmembrane region" description="Helical" evidence="1">
    <location>
        <begin position="349"/>
        <end position="369"/>
    </location>
</feature>
<keyword evidence="1" id="KW-1133">Transmembrane helix</keyword>